<dbReference type="RefSeq" id="WP_244207497.1">
    <property type="nucleotide sequence ID" value="NZ_CP028830.1"/>
</dbReference>
<organism evidence="1 2">
    <name type="scientific">Paraburkholderia fungorum</name>
    <dbReference type="NCBI Taxonomy" id="134537"/>
    <lineage>
        <taxon>Bacteria</taxon>
        <taxon>Pseudomonadati</taxon>
        <taxon>Pseudomonadota</taxon>
        <taxon>Betaproteobacteria</taxon>
        <taxon>Burkholderiales</taxon>
        <taxon>Burkholderiaceae</taxon>
        <taxon>Paraburkholderia</taxon>
    </lineage>
</organism>
<name>A0AAP5Q7P5_9BURK</name>
<evidence type="ECO:0000313" key="1">
    <source>
        <dbReference type="EMBL" id="MDT8837109.1"/>
    </source>
</evidence>
<reference evidence="1" key="1">
    <citation type="submission" date="2022-08" db="EMBL/GenBank/DDBJ databases">
        <authorList>
            <person name="Kim S.-J."/>
        </authorList>
    </citation>
    <scope>NUCLEOTIDE SEQUENCE</scope>
    <source>
        <strain evidence="1">KJ</strain>
    </source>
</reference>
<sequence>MNMRYSGSTAIPAYPRPACGLTSPDSRVVSVRNVAGWLAEGFRIARKNPVLWLAAILTWRARAGAAEAGLINDMMELRLIIEPNAARLAAKRATADGTARGALAPRF</sequence>
<protein>
    <submittedName>
        <fullName evidence="1">Uncharacterized protein</fullName>
    </submittedName>
</protein>
<gene>
    <name evidence="1" type="ORF">ParKJ_06770</name>
</gene>
<accession>A0AAP5Q7P5</accession>
<proteinExistence type="predicted"/>
<dbReference type="AlphaFoldDB" id="A0AAP5Q7P5"/>
<evidence type="ECO:0000313" key="2">
    <source>
        <dbReference type="Proteomes" id="UP001246473"/>
    </source>
</evidence>
<dbReference type="Proteomes" id="UP001246473">
    <property type="component" value="Unassembled WGS sequence"/>
</dbReference>
<comment type="caution">
    <text evidence="1">The sequence shown here is derived from an EMBL/GenBank/DDBJ whole genome shotgun (WGS) entry which is preliminary data.</text>
</comment>
<dbReference type="EMBL" id="JANSLM010000002">
    <property type="protein sequence ID" value="MDT8837109.1"/>
    <property type="molecule type" value="Genomic_DNA"/>
</dbReference>